<keyword evidence="3" id="KW-0969">Cilium</keyword>
<name>A0A8T2N5Q3_9TELE</name>
<evidence type="ECO:0000256" key="2">
    <source>
        <dbReference type="ARBA" id="ARBA00023054"/>
    </source>
</evidence>
<reference evidence="9" key="1">
    <citation type="thesis" date="2021" institute="BYU ScholarsArchive" country="Provo, UT, USA">
        <title>Applications of and Algorithms for Genome Assembly and Genomic Analyses with an Emphasis on Marine Teleosts.</title>
        <authorList>
            <person name="Pickett B.D."/>
        </authorList>
    </citation>
    <scope>NUCLEOTIDE SEQUENCE</scope>
    <source>
        <strain evidence="9">HI-2016</strain>
    </source>
</reference>
<feature type="domain" description="Trichohyalin-plectin-homology" evidence="8">
    <location>
        <begin position="262"/>
        <end position="362"/>
    </location>
</feature>
<dbReference type="Proteomes" id="UP000824540">
    <property type="component" value="Unassembled WGS sequence"/>
</dbReference>
<dbReference type="PANTHER" id="PTHR31183:SF1">
    <property type="entry name" value="CILIA- AND FLAGELLA-ASSOCIATED PROTEIN 53"/>
    <property type="match status" value="1"/>
</dbReference>
<dbReference type="InterPro" id="IPR043596">
    <property type="entry name" value="CFAP53/TCHP"/>
</dbReference>
<protein>
    <recommendedName>
        <fullName evidence="6">Cilia- and flagella-associated protein 53</fullName>
    </recommendedName>
</protein>
<evidence type="ECO:0000256" key="3">
    <source>
        <dbReference type="ARBA" id="ARBA00023069"/>
    </source>
</evidence>
<evidence type="ECO:0000313" key="9">
    <source>
        <dbReference type="EMBL" id="KAG9335739.1"/>
    </source>
</evidence>
<dbReference type="EMBL" id="JAFBMS010000112">
    <property type="protein sequence ID" value="KAG9335739.1"/>
    <property type="molecule type" value="Genomic_DNA"/>
</dbReference>
<feature type="coiled-coil region" evidence="7">
    <location>
        <begin position="195"/>
        <end position="226"/>
    </location>
</feature>
<proteinExistence type="inferred from homology"/>
<evidence type="ECO:0000313" key="10">
    <source>
        <dbReference type="Proteomes" id="UP000824540"/>
    </source>
</evidence>
<dbReference type="OrthoDB" id="75950at2759"/>
<evidence type="ECO:0000256" key="7">
    <source>
        <dbReference type="SAM" id="Coils"/>
    </source>
</evidence>
<dbReference type="Pfam" id="PF13868">
    <property type="entry name" value="TPH"/>
    <property type="match status" value="1"/>
</dbReference>
<evidence type="ECO:0000259" key="8">
    <source>
        <dbReference type="Pfam" id="PF13868"/>
    </source>
</evidence>
<sequence length="392" mass="47001">MELNLAKDHLSVERVPGLHWCVETDTECVKEALGGTTRYPTPFHSNENEGFHNMVNTMEPRYTTPSRQHITDIAVPKLYKEVKMRVLESLSSAERCTDNNNYDYNIVEEPVQDLEERGFTVEKPEKSNTVRAACCWKETQLDNRRKKEEAHKNLLHFTQYQNQCDLKSEWEKNTGRRIILGTIQRRVQDALDQQRVAIDDRRERLRDLLEAEERQLLAEMAAKKETALERQEKMCQRAKILRERRERDRQRVVTEKLDQLFREQCEELRGVQTQRLREAVFAERASQLRSREEDRQQQQEEDRLYAQLWESDRLAKEERAMREAEMRHHSNRQQQEFLRMQMEAGEQQKIQARKLKEEEAQLLVWWGWDLCRPHYSQSLTYSQIIPNQLYRV</sequence>
<feature type="coiled-coil region" evidence="7">
    <location>
        <begin position="282"/>
        <end position="334"/>
    </location>
</feature>
<dbReference type="InterPro" id="IPR043597">
    <property type="entry name" value="TPH_dom"/>
</dbReference>
<accession>A0A8T2N5Q3</accession>
<keyword evidence="2 7" id="KW-0175">Coiled coil</keyword>
<keyword evidence="10" id="KW-1185">Reference proteome</keyword>
<comment type="similarity">
    <text evidence="5">Belongs to the CFAP53 family.</text>
</comment>
<organism evidence="9 10">
    <name type="scientific">Albula glossodonta</name>
    <name type="common">roundjaw bonefish</name>
    <dbReference type="NCBI Taxonomy" id="121402"/>
    <lineage>
        <taxon>Eukaryota</taxon>
        <taxon>Metazoa</taxon>
        <taxon>Chordata</taxon>
        <taxon>Craniata</taxon>
        <taxon>Vertebrata</taxon>
        <taxon>Euteleostomi</taxon>
        <taxon>Actinopterygii</taxon>
        <taxon>Neopterygii</taxon>
        <taxon>Teleostei</taxon>
        <taxon>Albuliformes</taxon>
        <taxon>Albulidae</taxon>
        <taxon>Albula</taxon>
    </lineage>
</organism>
<gene>
    <name evidence="9" type="ORF">JZ751_004275</name>
</gene>
<comment type="caution">
    <text evidence="9">The sequence shown here is derived from an EMBL/GenBank/DDBJ whole genome shotgun (WGS) entry which is preliminary data.</text>
</comment>
<dbReference type="PANTHER" id="PTHR31183">
    <property type="entry name" value="TRICHOPLEIN KERATIN FILAMENT-BINDING PROTEIN FAMILY MEMBER"/>
    <property type="match status" value="1"/>
</dbReference>
<evidence type="ECO:0000256" key="4">
    <source>
        <dbReference type="ARBA" id="ARBA00023273"/>
    </source>
</evidence>
<keyword evidence="4" id="KW-0966">Cell projection</keyword>
<dbReference type="AlphaFoldDB" id="A0A8T2N5Q3"/>
<dbReference type="GO" id="GO:0005929">
    <property type="term" value="C:cilium"/>
    <property type="evidence" value="ECO:0007669"/>
    <property type="project" value="UniProtKB-SubCell"/>
</dbReference>
<evidence type="ECO:0000256" key="5">
    <source>
        <dbReference type="ARBA" id="ARBA00033747"/>
    </source>
</evidence>
<evidence type="ECO:0000256" key="1">
    <source>
        <dbReference type="ARBA" id="ARBA00004138"/>
    </source>
</evidence>
<evidence type="ECO:0000256" key="6">
    <source>
        <dbReference type="ARBA" id="ARBA00033773"/>
    </source>
</evidence>
<comment type="subcellular location">
    <subcellularLocation>
        <location evidence="1">Cell projection</location>
        <location evidence="1">Cilium</location>
    </subcellularLocation>
</comment>